<proteinExistence type="predicted"/>
<dbReference type="Pfam" id="PF13487">
    <property type="entry name" value="HD_5"/>
    <property type="match status" value="1"/>
</dbReference>
<dbReference type="InterPro" id="IPR006674">
    <property type="entry name" value="HD_domain"/>
</dbReference>
<evidence type="ECO:0000313" key="5">
    <source>
        <dbReference type="Proteomes" id="UP000280960"/>
    </source>
</evidence>
<dbReference type="RefSeq" id="WP_122013796.1">
    <property type="nucleotide sequence ID" value="NZ_CP033169.1"/>
</dbReference>
<sequence length="707" mass="79750">MPRYLKTYIYLVTIIGMAILLLVLSGLKIEFLPFVLAIGLIAGLLEKYDVELPNGSIVSGSTTFTFVVMAVYGIPEAVVSEIIISLVSIPLIKSERIKFLYNTSQYIICTVAAGYGYLWLGSIPGTFTWYDVPRLLFAIALYNILNITLISVIISKLNERKYFATWIEMVQDGVLIYLVNSFLSVRLALSYELHDQLQFWIETLFVFAVFLALRYAFALFINLRKTYLRSMESLTQLTENKLSISGGHATRVGRIARKIAEKMKLSQDEIDSIHYAALLHDLGKTYLEEKIFQKRGPLTLEEEREYRKHAEIGADMVKEIAGLAKSSEYIRYHHECWDGTGFPAGISGEHIPLGARIIAAADQYDHIFYKKKSQTDFAALAGTKLDPQVVEIVLGIADLQEEPGKMAMPATIEEKLIENLVISEARKRVYQSQLLDKFGASLIVRYDGEFRNEAGDSIDIPCREQVITLVEKARRQQSGVREILEEAQSGKIYDVYCVPSGDQVSVIFFDVTDILEYEKKQEERVRNLYREVIYSVTQGKLLLVEQKEIELLKTGVYISSHPILTKTDVASCRRQVQEVLESRPLPSKVRYNILLGTSEAVTNVLKHATEGQMSLYMVGDHLRIFVSDNGSGIDLSELPKTTLMAGYSTKHSAGWGFYLLLKVMDRIILSTSSQGTTIMLEINLVDAPEKVATNNITIFKEENVRHA</sequence>
<dbReference type="Gene3D" id="3.30.565.10">
    <property type="entry name" value="Histidine kinase-like ATPase, C-terminal domain"/>
    <property type="match status" value="1"/>
</dbReference>
<organism evidence="4 5">
    <name type="scientific">Biomaibacter acetigenes</name>
    <dbReference type="NCBI Taxonomy" id="2316383"/>
    <lineage>
        <taxon>Bacteria</taxon>
        <taxon>Bacillati</taxon>
        <taxon>Bacillota</taxon>
        <taxon>Clostridia</taxon>
        <taxon>Thermosediminibacterales</taxon>
        <taxon>Tepidanaerobacteraceae</taxon>
        <taxon>Biomaibacter</taxon>
    </lineage>
</organism>
<feature type="transmembrane region" description="Helical" evidence="1">
    <location>
        <begin position="197"/>
        <end position="221"/>
    </location>
</feature>
<dbReference type="Gene3D" id="1.10.3210.10">
    <property type="entry name" value="Hypothetical protein af1432"/>
    <property type="match status" value="1"/>
</dbReference>
<dbReference type="InterPro" id="IPR003607">
    <property type="entry name" value="HD/PDEase_dom"/>
</dbReference>
<reference evidence="4 5" key="1">
    <citation type="submission" date="2018-10" db="EMBL/GenBank/DDBJ databases">
        <authorList>
            <person name="Zhang X."/>
        </authorList>
    </citation>
    <scope>NUCLEOTIDE SEQUENCE [LARGE SCALE GENOMIC DNA]</scope>
    <source>
        <strain evidence="4 5">SK-G1</strain>
    </source>
</reference>
<feature type="domain" description="HD" evidence="2">
    <location>
        <begin position="245"/>
        <end position="367"/>
    </location>
</feature>
<dbReference type="Proteomes" id="UP000280960">
    <property type="component" value="Chromosome"/>
</dbReference>
<dbReference type="PANTHER" id="PTHR45228">
    <property type="entry name" value="CYCLIC DI-GMP PHOSPHODIESTERASE TM_0186-RELATED"/>
    <property type="match status" value="1"/>
</dbReference>
<dbReference type="AlphaFoldDB" id="A0A3G2R1T1"/>
<feature type="domain" description="HD-GYP" evidence="3">
    <location>
        <begin position="223"/>
        <end position="418"/>
    </location>
</feature>
<gene>
    <name evidence="4" type="ORF">D2962_00585</name>
</gene>
<dbReference type="PANTHER" id="PTHR45228:SF4">
    <property type="entry name" value="LIPOPROTEIN"/>
    <property type="match status" value="1"/>
</dbReference>
<dbReference type="KEGG" id="bacg:D2962_00585"/>
<dbReference type="EMBL" id="CP033169">
    <property type="protein sequence ID" value="AYO29299.1"/>
    <property type="molecule type" value="Genomic_DNA"/>
</dbReference>
<feature type="transmembrane region" description="Helical" evidence="1">
    <location>
        <begin position="68"/>
        <end position="92"/>
    </location>
</feature>
<dbReference type="InterPro" id="IPR036890">
    <property type="entry name" value="HATPase_C_sf"/>
</dbReference>
<dbReference type="PROSITE" id="PS51831">
    <property type="entry name" value="HD"/>
    <property type="match status" value="1"/>
</dbReference>
<dbReference type="Pfam" id="PF13581">
    <property type="entry name" value="HATPase_c_2"/>
    <property type="match status" value="1"/>
</dbReference>
<name>A0A3G2R1T1_9FIRM</name>
<dbReference type="SUPFAM" id="SSF109604">
    <property type="entry name" value="HD-domain/PDEase-like"/>
    <property type="match status" value="1"/>
</dbReference>
<dbReference type="SUPFAM" id="SSF55874">
    <property type="entry name" value="ATPase domain of HSP90 chaperone/DNA topoisomerase II/histidine kinase"/>
    <property type="match status" value="1"/>
</dbReference>
<dbReference type="PROSITE" id="PS51832">
    <property type="entry name" value="HD_GYP"/>
    <property type="match status" value="1"/>
</dbReference>
<keyword evidence="1" id="KW-1133">Transmembrane helix</keyword>
<protein>
    <submittedName>
        <fullName evidence="4">HD domain-containing protein</fullName>
    </submittedName>
</protein>
<feature type="transmembrane region" description="Helical" evidence="1">
    <location>
        <begin position="99"/>
        <end position="120"/>
    </location>
</feature>
<evidence type="ECO:0000259" key="2">
    <source>
        <dbReference type="PROSITE" id="PS51831"/>
    </source>
</evidence>
<feature type="transmembrane region" description="Helical" evidence="1">
    <location>
        <begin position="132"/>
        <end position="154"/>
    </location>
</feature>
<evidence type="ECO:0000313" key="4">
    <source>
        <dbReference type="EMBL" id="AYO29299.1"/>
    </source>
</evidence>
<keyword evidence="5" id="KW-1185">Reference proteome</keyword>
<dbReference type="InterPro" id="IPR037522">
    <property type="entry name" value="HD_GYP_dom"/>
</dbReference>
<dbReference type="InterPro" id="IPR052020">
    <property type="entry name" value="Cyclic_di-GMP/3'3'-cGAMP_PDE"/>
</dbReference>
<dbReference type="CDD" id="cd00077">
    <property type="entry name" value="HDc"/>
    <property type="match status" value="1"/>
</dbReference>
<feature type="transmembrane region" description="Helical" evidence="1">
    <location>
        <begin position="6"/>
        <end position="24"/>
    </location>
</feature>
<evidence type="ECO:0000259" key="3">
    <source>
        <dbReference type="PROSITE" id="PS51832"/>
    </source>
</evidence>
<dbReference type="CDD" id="cd16936">
    <property type="entry name" value="HATPase_RsbW-like"/>
    <property type="match status" value="1"/>
</dbReference>
<keyword evidence="1" id="KW-0812">Transmembrane</keyword>
<keyword evidence="1" id="KW-0472">Membrane</keyword>
<accession>A0A3G2R1T1</accession>
<evidence type="ECO:0000256" key="1">
    <source>
        <dbReference type="SAM" id="Phobius"/>
    </source>
</evidence>
<dbReference type="InterPro" id="IPR003594">
    <property type="entry name" value="HATPase_dom"/>
</dbReference>